<dbReference type="InParanoid" id="A0A5J5F8I2"/>
<reference evidence="5 6" key="1">
    <citation type="submission" date="2019-09" db="EMBL/GenBank/DDBJ databases">
        <title>Draft genome of the ectomycorrhizal ascomycete Sphaerosporella brunnea.</title>
        <authorList>
            <consortium name="DOE Joint Genome Institute"/>
            <person name="Benucci G.M."/>
            <person name="Marozzi G."/>
            <person name="Antonielli L."/>
            <person name="Sanchez S."/>
            <person name="Marco P."/>
            <person name="Wang X."/>
            <person name="Falini L.B."/>
            <person name="Barry K."/>
            <person name="Haridas S."/>
            <person name="Lipzen A."/>
            <person name="Labutti K."/>
            <person name="Grigoriev I.V."/>
            <person name="Murat C."/>
            <person name="Martin F."/>
            <person name="Albertini E."/>
            <person name="Donnini D."/>
            <person name="Bonito G."/>
        </authorList>
    </citation>
    <scope>NUCLEOTIDE SEQUENCE [LARGE SCALE GENOMIC DNA]</scope>
    <source>
        <strain evidence="5 6">Sb_GMNB300</strain>
    </source>
</reference>
<dbReference type="InterPro" id="IPR015947">
    <property type="entry name" value="PUA-like_sf"/>
</dbReference>
<dbReference type="AlphaFoldDB" id="A0A5J5F8I2"/>
<comment type="subcellular location">
    <subcellularLocation>
        <location evidence="2">Nucleus</location>
    </subcellularLocation>
</comment>
<dbReference type="PROSITE" id="PS51015">
    <property type="entry name" value="YDG"/>
    <property type="match status" value="1"/>
</dbReference>
<evidence type="ECO:0000313" key="5">
    <source>
        <dbReference type="EMBL" id="KAA8912971.1"/>
    </source>
</evidence>
<accession>A0A5J5F8I2</accession>
<dbReference type="Pfam" id="PF02182">
    <property type="entry name" value="SAD_SRA"/>
    <property type="match status" value="1"/>
</dbReference>
<evidence type="ECO:0000256" key="1">
    <source>
        <dbReference type="ARBA" id="ARBA00023242"/>
    </source>
</evidence>
<proteinExistence type="predicted"/>
<dbReference type="EMBL" id="VXIS01000018">
    <property type="protein sequence ID" value="KAA8912971.1"/>
    <property type="molecule type" value="Genomic_DNA"/>
</dbReference>
<dbReference type="GO" id="GO:0044027">
    <property type="term" value="P:negative regulation of gene expression via chromosomal CpG island methylation"/>
    <property type="evidence" value="ECO:0007669"/>
    <property type="project" value="TreeGrafter"/>
</dbReference>
<dbReference type="PANTHER" id="PTHR14140:SF27">
    <property type="entry name" value="OS04G0289800 PROTEIN"/>
    <property type="match status" value="1"/>
</dbReference>
<dbReference type="InterPro" id="IPR045134">
    <property type="entry name" value="UHRF1/2-like"/>
</dbReference>
<feature type="region of interest" description="Disordered" evidence="3">
    <location>
        <begin position="1"/>
        <end position="145"/>
    </location>
</feature>
<evidence type="ECO:0000256" key="2">
    <source>
        <dbReference type="PROSITE-ProRule" id="PRU00358"/>
    </source>
</evidence>
<dbReference type="OrthoDB" id="2270193at2759"/>
<dbReference type="SMART" id="SM00466">
    <property type="entry name" value="SRA"/>
    <property type="match status" value="1"/>
</dbReference>
<feature type="domain" description="YDG" evidence="4">
    <location>
        <begin position="278"/>
        <end position="410"/>
    </location>
</feature>
<dbReference type="PANTHER" id="PTHR14140">
    <property type="entry name" value="E3 UBIQUITIN-PROTEIN LIGASE UHRF-RELATED"/>
    <property type="match status" value="1"/>
</dbReference>
<dbReference type="GO" id="GO:0005634">
    <property type="term" value="C:nucleus"/>
    <property type="evidence" value="ECO:0007669"/>
    <property type="project" value="UniProtKB-SubCell"/>
</dbReference>
<organism evidence="5 6">
    <name type="scientific">Sphaerosporella brunnea</name>
    <dbReference type="NCBI Taxonomy" id="1250544"/>
    <lineage>
        <taxon>Eukaryota</taxon>
        <taxon>Fungi</taxon>
        <taxon>Dikarya</taxon>
        <taxon>Ascomycota</taxon>
        <taxon>Pezizomycotina</taxon>
        <taxon>Pezizomycetes</taxon>
        <taxon>Pezizales</taxon>
        <taxon>Pyronemataceae</taxon>
        <taxon>Sphaerosporella</taxon>
    </lineage>
</organism>
<evidence type="ECO:0000256" key="3">
    <source>
        <dbReference type="SAM" id="MobiDB-lite"/>
    </source>
</evidence>
<feature type="compositionally biased region" description="Low complexity" evidence="3">
    <location>
        <begin position="1"/>
        <end position="16"/>
    </location>
</feature>
<dbReference type="GO" id="GO:0016567">
    <property type="term" value="P:protein ubiquitination"/>
    <property type="evidence" value="ECO:0007669"/>
    <property type="project" value="TreeGrafter"/>
</dbReference>
<comment type="caution">
    <text evidence="5">The sequence shown here is derived from an EMBL/GenBank/DDBJ whole genome shotgun (WGS) entry which is preliminary data.</text>
</comment>
<gene>
    <name evidence="5" type="ORF">FN846DRAFT_772687</name>
</gene>
<evidence type="ECO:0000259" key="4">
    <source>
        <dbReference type="PROSITE" id="PS51015"/>
    </source>
</evidence>
<sequence>MPLPTTTTTTTAATPAVIDLTEESLEDGEVEEVAGKQAAEKKRKEKKRASTSDAERPNTNKRNHRSTPLASNHASEPASIWTIAPKKRRTPHPASAGPEAPREASEERPAKKKPTYTREERYTRPRTRSPSPSSSSSPASAAPLSRQEIIDLQNTGETISRVLSLYRKYAADSVTHAERWSLRSALHKAPFLRVNTRYRHLVTQPLESLLSSGGRLGVPDDVLSDAEYLLRRWQAGDFNPDLLRGIDKTLRYDAVNKRKHTAQSLDKSYPFKRSASVAGHNGLVVGQWWPLQICAVRDGAHGATEGGIWADKEAAVSIIISGGSGYQDEDRLNTVWYSGTAGEGPGLPSANTLAMMKAMDIGRPVRVLRSAKARSRYAPKEGLRYDGLYLVREKEMVDRDCEMWRFRLERQRAGQPEVRWKGDGVRPTTIEREWWEDHRDIWKLMS</sequence>
<feature type="compositionally biased region" description="Acidic residues" evidence="3">
    <location>
        <begin position="20"/>
        <end position="32"/>
    </location>
</feature>
<dbReference type="InterPro" id="IPR036987">
    <property type="entry name" value="SRA-YDG_sf"/>
</dbReference>
<dbReference type="Gene3D" id="2.30.280.10">
    <property type="entry name" value="SRA-YDG"/>
    <property type="match status" value="1"/>
</dbReference>
<feature type="compositionally biased region" description="Basic and acidic residues" evidence="3">
    <location>
        <begin position="38"/>
        <end position="58"/>
    </location>
</feature>
<name>A0A5J5F8I2_9PEZI</name>
<feature type="compositionally biased region" description="Basic and acidic residues" evidence="3">
    <location>
        <begin position="100"/>
        <end position="109"/>
    </location>
</feature>
<evidence type="ECO:0000313" key="6">
    <source>
        <dbReference type="Proteomes" id="UP000326924"/>
    </source>
</evidence>
<dbReference type="Proteomes" id="UP000326924">
    <property type="component" value="Unassembled WGS sequence"/>
</dbReference>
<feature type="compositionally biased region" description="Low complexity" evidence="3">
    <location>
        <begin position="128"/>
        <end position="145"/>
    </location>
</feature>
<dbReference type="SUPFAM" id="SSF88697">
    <property type="entry name" value="PUA domain-like"/>
    <property type="match status" value="1"/>
</dbReference>
<dbReference type="InterPro" id="IPR003105">
    <property type="entry name" value="SRA_YDG"/>
</dbReference>
<protein>
    <submittedName>
        <fullName evidence="5">PUA-like domain-containing protein</fullName>
    </submittedName>
</protein>
<dbReference type="GO" id="GO:0061630">
    <property type="term" value="F:ubiquitin protein ligase activity"/>
    <property type="evidence" value="ECO:0007669"/>
    <property type="project" value="TreeGrafter"/>
</dbReference>
<keyword evidence="1 2" id="KW-0539">Nucleus</keyword>
<keyword evidence="6" id="KW-1185">Reference proteome</keyword>